<protein>
    <submittedName>
        <fullName evidence="1">Uncharacterized protein</fullName>
    </submittedName>
</protein>
<name>A0ABS6AFS6_9RHOB</name>
<reference evidence="1" key="1">
    <citation type="submission" date="2021-06" db="EMBL/GenBank/DDBJ databases">
        <title>Paracoccus bacterium XHP0099 sp. nov., isolated from the surface waters of the Yellow Sea.</title>
        <authorList>
            <person name="Xue H."/>
            <person name="Zhang D."/>
        </authorList>
    </citation>
    <scope>NUCLEOTIDE SEQUENCE</scope>
    <source>
        <strain evidence="1">XHP0099</strain>
    </source>
</reference>
<gene>
    <name evidence="1" type="ORF">KNW02_02380</name>
</gene>
<dbReference type="Proteomes" id="UP001166191">
    <property type="component" value="Unassembled WGS sequence"/>
</dbReference>
<keyword evidence="2" id="KW-1185">Reference proteome</keyword>
<evidence type="ECO:0000313" key="2">
    <source>
        <dbReference type="Proteomes" id="UP001166191"/>
    </source>
</evidence>
<organism evidence="1 2">
    <name type="scientific">Paracoccus marinaquae</name>
    <dbReference type="NCBI Taxonomy" id="2841926"/>
    <lineage>
        <taxon>Bacteria</taxon>
        <taxon>Pseudomonadati</taxon>
        <taxon>Pseudomonadota</taxon>
        <taxon>Alphaproteobacteria</taxon>
        <taxon>Rhodobacterales</taxon>
        <taxon>Paracoccaceae</taxon>
        <taxon>Paracoccus</taxon>
    </lineage>
</organism>
<evidence type="ECO:0000313" key="1">
    <source>
        <dbReference type="EMBL" id="MBU3028962.1"/>
    </source>
</evidence>
<sequence length="61" mass="6331">MAVEITRQDVPAGKLRLAAVPAQEANAARRTLAIVLVLEGAGSQDIGRNLRDGPSDPARPG</sequence>
<proteinExistence type="predicted"/>
<dbReference type="EMBL" id="JAHKNG010000002">
    <property type="protein sequence ID" value="MBU3028962.1"/>
    <property type="molecule type" value="Genomic_DNA"/>
</dbReference>
<comment type="caution">
    <text evidence="1">The sequence shown here is derived from an EMBL/GenBank/DDBJ whole genome shotgun (WGS) entry which is preliminary data.</text>
</comment>
<dbReference type="RefSeq" id="WP_216031653.1">
    <property type="nucleotide sequence ID" value="NZ_JAHKNG010000002.1"/>
</dbReference>
<accession>A0ABS6AFS6</accession>